<evidence type="ECO:0000256" key="2">
    <source>
        <dbReference type="SAM" id="MobiDB-lite"/>
    </source>
</evidence>
<accession>A0ABT0AEI5</accession>
<dbReference type="InterPro" id="IPR044855">
    <property type="entry name" value="CoA-Trfase_III_dom3_sf"/>
</dbReference>
<dbReference type="SUPFAM" id="SSF89796">
    <property type="entry name" value="CoA-transferase family III (CaiB/BaiF)"/>
    <property type="match status" value="1"/>
</dbReference>
<gene>
    <name evidence="3" type="ORF">MTR65_12975</name>
</gene>
<feature type="region of interest" description="Disordered" evidence="2">
    <location>
        <begin position="361"/>
        <end position="388"/>
    </location>
</feature>
<proteinExistence type="predicted"/>
<dbReference type="Proteomes" id="UP001162802">
    <property type="component" value="Unassembled WGS sequence"/>
</dbReference>
<organism evidence="3 4">
    <name type="scientific">Novosphingobium mangrovi</name>
    <name type="common">ex Hu et al. 2023</name>
    <dbReference type="NCBI Taxonomy" id="2930094"/>
    <lineage>
        <taxon>Bacteria</taxon>
        <taxon>Pseudomonadati</taxon>
        <taxon>Pseudomonadota</taxon>
        <taxon>Alphaproteobacteria</taxon>
        <taxon>Sphingomonadales</taxon>
        <taxon>Sphingomonadaceae</taxon>
        <taxon>Novosphingobium</taxon>
    </lineage>
</organism>
<evidence type="ECO:0000256" key="1">
    <source>
        <dbReference type="ARBA" id="ARBA00022679"/>
    </source>
</evidence>
<dbReference type="Gene3D" id="3.30.1540.10">
    <property type="entry name" value="formyl-coa transferase, domain 3"/>
    <property type="match status" value="1"/>
</dbReference>
<dbReference type="EMBL" id="JALHAT010000023">
    <property type="protein sequence ID" value="MCJ1961601.1"/>
    <property type="molecule type" value="Genomic_DNA"/>
</dbReference>
<dbReference type="PANTHER" id="PTHR48207:SF3">
    <property type="entry name" value="SUCCINATE--HYDROXYMETHYLGLUTARATE COA-TRANSFERASE"/>
    <property type="match status" value="1"/>
</dbReference>
<sequence length="413" mass="44859">MISSMIPCDPDAAPALEGIRVLSLECFIAGPTTSMWLADMGAEVIKIEQPGHGEPCRTIAPKKNDAHGQPRSLGLLRANRNKKSLTLDLKSEEGKAVFEKLLAEADVLLDNLSPEAVARMGFTWERLQAINPRLIYTTISGFGRSDMSQGPYQHWPAFDIVGQAMAGLMQRPERTGTDPAYLGFPLADIQVGIVAVTGTLQALFQRTRTGKGQRVDVAMYDAALAMNELAMILNTAMGIVPEPGLHALSYPFGTFRARDGSVVIAVLGEKIWARFCEAIGRPELGSDERLQSGVERNAHAHWLTPLINEWLAERDRDEVVPYLIAKGVPAAPIQDVDDIAKCPQVAAREMLMEIEDPAWGPVRVTGQPIKTSGSPPPRRDPPPSLGQHSEEILREILGMDAGQIDGLRAAGIV</sequence>
<dbReference type="InterPro" id="IPR050483">
    <property type="entry name" value="CoA-transferase_III_domain"/>
</dbReference>
<dbReference type="InterPro" id="IPR003673">
    <property type="entry name" value="CoA-Trfase_fam_III"/>
</dbReference>
<protein>
    <submittedName>
        <fullName evidence="3">CoA transferase</fullName>
    </submittedName>
</protein>
<dbReference type="Pfam" id="PF02515">
    <property type="entry name" value="CoA_transf_3"/>
    <property type="match status" value="1"/>
</dbReference>
<comment type="caution">
    <text evidence="3">The sequence shown here is derived from an EMBL/GenBank/DDBJ whole genome shotgun (WGS) entry which is preliminary data.</text>
</comment>
<dbReference type="GO" id="GO:0016740">
    <property type="term" value="F:transferase activity"/>
    <property type="evidence" value="ECO:0007669"/>
    <property type="project" value="UniProtKB-KW"/>
</dbReference>
<keyword evidence="1 3" id="KW-0808">Transferase</keyword>
<dbReference type="RefSeq" id="WP_226635421.1">
    <property type="nucleotide sequence ID" value="NZ_JALHAT010000023.1"/>
</dbReference>
<dbReference type="Gene3D" id="3.40.50.10540">
    <property type="entry name" value="Crotonobetainyl-coa:carnitine coa-transferase, domain 1"/>
    <property type="match status" value="1"/>
</dbReference>
<reference evidence="3" key="1">
    <citation type="submission" date="2022-03" db="EMBL/GenBank/DDBJ databases">
        <title>Identification of a novel bacterium isolated from mangrove sediments.</title>
        <authorList>
            <person name="Pan X."/>
        </authorList>
    </citation>
    <scope>NUCLEOTIDE SEQUENCE</scope>
    <source>
        <strain evidence="3">B2637</strain>
    </source>
</reference>
<evidence type="ECO:0000313" key="4">
    <source>
        <dbReference type="Proteomes" id="UP001162802"/>
    </source>
</evidence>
<dbReference type="PANTHER" id="PTHR48207">
    <property type="entry name" value="SUCCINATE--HYDROXYMETHYLGLUTARATE COA-TRANSFERASE"/>
    <property type="match status" value="1"/>
</dbReference>
<keyword evidence="4" id="KW-1185">Reference proteome</keyword>
<evidence type="ECO:0000313" key="3">
    <source>
        <dbReference type="EMBL" id="MCJ1961601.1"/>
    </source>
</evidence>
<dbReference type="InterPro" id="IPR023606">
    <property type="entry name" value="CoA-Trfase_III_dom_1_sf"/>
</dbReference>
<name>A0ABT0AEI5_9SPHN</name>